<dbReference type="Gene3D" id="1.10.10.60">
    <property type="entry name" value="Homeodomain-like"/>
    <property type="match status" value="1"/>
</dbReference>
<keyword evidence="1 2" id="KW-0238">DNA-binding</keyword>
<dbReference type="PANTHER" id="PTHR43479:SF11">
    <property type="entry name" value="ACREF_ENVCD OPERON REPRESSOR-RELATED"/>
    <property type="match status" value="1"/>
</dbReference>
<accession>A0A7W5UI79</accession>
<dbReference type="AlphaFoldDB" id="A0A7W5UI79"/>
<dbReference type="Proteomes" id="UP000541425">
    <property type="component" value="Unassembled WGS sequence"/>
</dbReference>
<organism evidence="5 6">
    <name type="scientific">Alloprevotella rava</name>
    <dbReference type="NCBI Taxonomy" id="671218"/>
    <lineage>
        <taxon>Bacteria</taxon>
        <taxon>Pseudomonadati</taxon>
        <taxon>Bacteroidota</taxon>
        <taxon>Bacteroidia</taxon>
        <taxon>Bacteroidales</taxon>
        <taxon>Prevotellaceae</taxon>
        <taxon>Alloprevotella</taxon>
    </lineage>
</organism>
<dbReference type="InterPro" id="IPR001647">
    <property type="entry name" value="HTH_TetR"/>
</dbReference>
<name>A0A7W5UI79_9BACT</name>
<feature type="domain" description="HTH tetR-type" evidence="4">
    <location>
        <begin position="4"/>
        <end position="64"/>
    </location>
</feature>
<comment type="caution">
    <text evidence="5">The sequence shown here is derived from an EMBL/GenBank/DDBJ whole genome shotgun (WGS) entry which is preliminary data.</text>
</comment>
<dbReference type="Pfam" id="PF00440">
    <property type="entry name" value="TetR_N"/>
    <property type="match status" value="1"/>
</dbReference>
<dbReference type="InterPro" id="IPR050624">
    <property type="entry name" value="HTH-type_Tx_Regulator"/>
</dbReference>
<dbReference type="PANTHER" id="PTHR43479">
    <property type="entry name" value="ACREF/ENVCD OPERON REPRESSOR-RELATED"/>
    <property type="match status" value="1"/>
</dbReference>
<dbReference type="PROSITE" id="PS50977">
    <property type="entry name" value="HTH_TETR_2"/>
    <property type="match status" value="1"/>
</dbReference>
<gene>
    <name evidence="5" type="ORF">FHS60_000253</name>
</gene>
<dbReference type="RefSeq" id="WP_009347378.1">
    <property type="nucleotide sequence ID" value="NZ_JACICA010000001.1"/>
</dbReference>
<proteinExistence type="predicted"/>
<feature type="coiled-coil region" evidence="3">
    <location>
        <begin position="47"/>
        <end position="74"/>
    </location>
</feature>
<keyword evidence="3" id="KW-0175">Coiled coil</keyword>
<dbReference type="EMBL" id="JACICA010000001">
    <property type="protein sequence ID" value="MBB3701811.1"/>
    <property type="molecule type" value="Genomic_DNA"/>
</dbReference>
<dbReference type="InterPro" id="IPR009057">
    <property type="entry name" value="Homeodomain-like_sf"/>
</dbReference>
<dbReference type="PRINTS" id="PR00455">
    <property type="entry name" value="HTHTETR"/>
</dbReference>
<feature type="DNA-binding region" description="H-T-H motif" evidence="2">
    <location>
        <begin position="27"/>
        <end position="46"/>
    </location>
</feature>
<evidence type="ECO:0000313" key="5">
    <source>
        <dbReference type="EMBL" id="MBB3701811.1"/>
    </source>
</evidence>
<dbReference type="SUPFAM" id="SSF46689">
    <property type="entry name" value="Homeodomain-like"/>
    <property type="match status" value="1"/>
</dbReference>
<protein>
    <submittedName>
        <fullName evidence="5">AcrR family transcriptional regulator</fullName>
    </submittedName>
</protein>
<evidence type="ECO:0000313" key="6">
    <source>
        <dbReference type="Proteomes" id="UP000541425"/>
    </source>
</evidence>
<evidence type="ECO:0000256" key="3">
    <source>
        <dbReference type="SAM" id="Coils"/>
    </source>
</evidence>
<dbReference type="GO" id="GO:0003677">
    <property type="term" value="F:DNA binding"/>
    <property type="evidence" value="ECO:0007669"/>
    <property type="project" value="UniProtKB-UniRule"/>
</dbReference>
<dbReference type="Gene3D" id="1.10.357.10">
    <property type="entry name" value="Tetracycline Repressor, domain 2"/>
    <property type="match status" value="1"/>
</dbReference>
<evidence type="ECO:0000256" key="1">
    <source>
        <dbReference type="ARBA" id="ARBA00023125"/>
    </source>
</evidence>
<evidence type="ECO:0000259" key="4">
    <source>
        <dbReference type="PROSITE" id="PS50977"/>
    </source>
</evidence>
<sequence>MSIAKTRQTLLEVARELFARKGLEATTMNDIAQASQRGRRTLYTYFRNKEEIYYAVIENELERLSEKMDKVAAMNIEPEEKVLTLIYTHLQVIKETVARNGNLRAEFFRNIWKVEQVRKAFDREEQDIISRVLREGVERHRFNIDNIGLMTDIIHYVMKGLEVPYIYDRLGRGLTEEESIPMVMRVIRGALGYCAAETK</sequence>
<reference evidence="5 6" key="1">
    <citation type="submission" date="2020-08" db="EMBL/GenBank/DDBJ databases">
        <title>Genomic Encyclopedia of Type Strains, Phase IV (KMG-IV): sequencing the most valuable type-strain genomes for metagenomic binning, comparative biology and taxonomic classification.</title>
        <authorList>
            <person name="Goeker M."/>
        </authorList>
    </citation>
    <scope>NUCLEOTIDE SEQUENCE [LARGE SCALE GENOMIC DNA]</scope>
    <source>
        <strain evidence="5 6">DSM 22548</strain>
    </source>
</reference>
<evidence type="ECO:0000256" key="2">
    <source>
        <dbReference type="PROSITE-ProRule" id="PRU00335"/>
    </source>
</evidence>